<feature type="region of interest" description="Disordered" evidence="1">
    <location>
        <begin position="693"/>
        <end position="722"/>
    </location>
</feature>
<feature type="region of interest" description="Disordered" evidence="1">
    <location>
        <begin position="125"/>
        <end position="144"/>
    </location>
</feature>
<dbReference type="EMBL" id="KN818238">
    <property type="protein sequence ID" value="KIL66057.1"/>
    <property type="molecule type" value="Genomic_DNA"/>
</dbReference>
<dbReference type="InParanoid" id="A0A0C2WW93"/>
<dbReference type="GO" id="GO:1990071">
    <property type="term" value="C:TRAPPII protein complex"/>
    <property type="evidence" value="ECO:0007669"/>
    <property type="project" value="InterPro"/>
</dbReference>
<evidence type="ECO:0000256" key="1">
    <source>
        <dbReference type="SAM" id="MobiDB-lite"/>
    </source>
</evidence>
<evidence type="ECO:0000259" key="2">
    <source>
        <dbReference type="Pfam" id="PF12735"/>
    </source>
</evidence>
<dbReference type="GO" id="GO:0005802">
    <property type="term" value="C:trans-Golgi network"/>
    <property type="evidence" value="ECO:0007669"/>
    <property type="project" value="TreeGrafter"/>
</dbReference>
<dbReference type="GO" id="GO:0006891">
    <property type="term" value="P:intra-Golgi vesicle-mediated transport"/>
    <property type="evidence" value="ECO:0007669"/>
    <property type="project" value="InterPro"/>
</dbReference>
<dbReference type="AlphaFoldDB" id="A0A0C2WW93"/>
<feature type="compositionally biased region" description="Polar residues" evidence="1">
    <location>
        <begin position="567"/>
        <end position="595"/>
    </location>
</feature>
<dbReference type="OrthoDB" id="24630at2759"/>
<gene>
    <name evidence="3" type="ORF">M378DRAFT_186155</name>
</gene>
<dbReference type="Proteomes" id="UP000054549">
    <property type="component" value="Unassembled WGS sequence"/>
</dbReference>
<name>A0A0C2WW93_AMAMK</name>
<dbReference type="STRING" id="946122.A0A0C2WW93"/>
<dbReference type="HOGENOM" id="CLU_006972_0_0_1"/>
<sequence>MSFEQTFASTTLDVAVPDTSLDFPTQDSLDSWLDRIGSGLVDRKQSFFDEQLRTFLIVRVKNLPPESDGPPQTLLSFLAHLQVSFEATYISTVPDTQEDTRVPIVISPPRASSLPKANLNPRLSLHPSILPPHTPNPTPTTTEHDRKYVASEGTLLLAGIWGQNPSQDANEDFRLLWSSSEQLWVAVYSFSLTVSYLRLNVSDPLLCLTVSATLRDKPITTASSKHPLALYFAEVGGQSCLIEPEIPGSTDGNDKNQPVEEDELNRLEEVNLLQGLHGGPEFGAGSSTVSLPSTRLGIVSRQKMFSLPPINLPSAQPPELSPMTALRAVHPTLRKSFRKTLGTASGFRVRMRTVFVPYMLLSRRVASWSDNGEDERDKREAGNEERTIVLCIEIENSSESGPHIGFEVEKVDVQVGGGDAEAHLIAWGEASFLEADESKIFPLRINSSSQYNLLYAVWFLHPPDELNTLPFAGNHGAMSIKSDLQRAVAIYIHGKPYEKRSQSVMIDDAPALLYPTQTFSSRWNCVLDLGVRDQQNLDIIDTTDPSNPTNKYPNVLPEPASPFPLSSARSGGFTSPSQSPATTPRSSLIAGTQRLSLPKTPILGRPFTPVKTPRGYSDQQFTPPPSARQSYVPPSQSLAAVAQLLHSPTTYNAPTTLPGLLADEGESSDPPLTPAYPPHSPYLPSLMSQGPITAQGAGSVGPSVETRRERGSGLGLTSAISPTTPIPNGSTLFADQHQAASNKVLQQKLESGQSIVISVRLISPRDGEGVRDMEDIDERIYPLSRFSIEVFVFNRSTWTRRFELSYPNTARSKRRERVTSRHGEFEAPEESKNKPGYPGILPVDNRVRIGPLLPSACQTVRMQFLAVTPGVHSIDALTLTDIETGYSMNLRSVMDVVVHEFS</sequence>
<feature type="compositionally biased region" description="Basic and acidic residues" evidence="1">
    <location>
        <begin position="817"/>
        <end position="833"/>
    </location>
</feature>
<organism evidence="3 4">
    <name type="scientific">Amanita muscaria (strain Koide BX008)</name>
    <dbReference type="NCBI Taxonomy" id="946122"/>
    <lineage>
        <taxon>Eukaryota</taxon>
        <taxon>Fungi</taxon>
        <taxon>Dikarya</taxon>
        <taxon>Basidiomycota</taxon>
        <taxon>Agaricomycotina</taxon>
        <taxon>Agaricomycetes</taxon>
        <taxon>Agaricomycetidae</taxon>
        <taxon>Agaricales</taxon>
        <taxon>Pluteineae</taxon>
        <taxon>Amanitaceae</taxon>
        <taxon>Amanita</taxon>
    </lineage>
</organism>
<evidence type="ECO:0000313" key="4">
    <source>
        <dbReference type="Proteomes" id="UP000054549"/>
    </source>
</evidence>
<evidence type="ECO:0000313" key="3">
    <source>
        <dbReference type="EMBL" id="KIL66057.1"/>
    </source>
</evidence>
<protein>
    <recommendedName>
        <fullName evidence="2">Trafficking protein particle complex II-specific subunit 65 IgD3 domain-containing protein</fullName>
    </recommendedName>
</protein>
<dbReference type="PANTHER" id="PTHR28159:SF1">
    <property type="entry name" value="TRAFFICKING PROTEIN PARTICLE COMPLEX II-SPECIFIC SUBUNIT 65"/>
    <property type="match status" value="1"/>
</dbReference>
<feature type="region of interest" description="Disordered" evidence="1">
    <location>
        <begin position="538"/>
        <end position="634"/>
    </location>
</feature>
<dbReference type="PANTHER" id="PTHR28159">
    <property type="entry name" value="TRAFFICKING PROTEIN PARTICLE COMPLEX II-SPECIFIC SUBUNIT 65"/>
    <property type="match status" value="1"/>
</dbReference>
<feature type="compositionally biased region" description="Polar residues" evidence="1">
    <location>
        <begin position="538"/>
        <end position="552"/>
    </location>
</feature>
<keyword evidence="4" id="KW-1185">Reference proteome</keyword>
<reference evidence="3 4" key="1">
    <citation type="submission" date="2014-04" db="EMBL/GenBank/DDBJ databases">
        <title>Evolutionary Origins and Diversification of the Mycorrhizal Mutualists.</title>
        <authorList>
            <consortium name="DOE Joint Genome Institute"/>
            <consortium name="Mycorrhizal Genomics Consortium"/>
            <person name="Kohler A."/>
            <person name="Kuo A."/>
            <person name="Nagy L.G."/>
            <person name="Floudas D."/>
            <person name="Copeland A."/>
            <person name="Barry K.W."/>
            <person name="Cichocki N."/>
            <person name="Veneault-Fourrey C."/>
            <person name="LaButti K."/>
            <person name="Lindquist E.A."/>
            <person name="Lipzen A."/>
            <person name="Lundell T."/>
            <person name="Morin E."/>
            <person name="Murat C."/>
            <person name="Riley R."/>
            <person name="Ohm R."/>
            <person name="Sun H."/>
            <person name="Tunlid A."/>
            <person name="Henrissat B."/>
            <person name="Grigoriev I.V."/>
            <person name="Hibbett D.S."/>
            <person name="Martin F."/>
        </authorList>
    </citation>
    <scope>NUCLEOTIDE SEQUENCE [LARGE SCALE GENOMIC DNA]</scope>
    <source>
        <strain evidence="3 4">Koide BX008</strain>
    </source>
</reference>
<feature type="region of interest" description="Disordered" evidence="1">
    <location>
        <begin position="809"/>
        <end position="838"/>
    </location>
</feature>
<accession>A0A0C2WW93</accession>
<feature type="domain" description="Trafficking protein particle complex II-specific subunit 65 IgD3" evidence="2">
    <location>
        <begin position="844"/>
        <end position="898"/>
    </location>
</feature>
<dbReference type="InterPro" id="IPR024662">
    <property type="entry name" value="Trs65"/>
</dbReference>
<feature type="compositionally biased region" description="Pro residues" evidence="1">
    <location>
        <begin position="129"/>
        <end position="138"/>
    </location>
</feature>
<dbReference type="Pfam" id="PF12735">
    <property type="entry name" value="IgD3_Trs65"/>
    <property type="match status" value="1"/>
</dbReference>
<proteinExistence type="predicted"/>
<feature type="compositionally biased region" description="Polar residues" evidence="1">
    <location>
        <begin position="617"/>
        <end position="634"/>
    </location>
</feature>
<dbReference type="InterPro" id="IPR055420">
    <property type="entry name" value="IgD3_Trs65"/>
</dbReference>